<dbReference type="Proteomes" id="UP000015105">
    <property type="component" value="Chromosome 7D"/>
</dbReference>
<evidence type="ECO:0000313" key="2">
    <source>
        <dbReference type="EnsemblPlants" id="AET7Gv20473800.10"/>
    </source>
</evidence>
<dbReference type="EnsemblPlants" id="AET7Gv20473800.10">
    <property type="protein sequence ID" value="AET7Gv20473800.10"/>
    <property type="gene ID" value="AET7Gv20473800"/>
</dbReference>
<keyword evidence="3" id="KW-1185">Reference proteome</keyword>
<dbReference type="AlphaFoldDB" id="A0A453R5K6"/>
<proteinExistence type="predicted"/>
<reference evidence="3" key="1">
    <citation type="journal article" date="2014" name="Science">
        <title>Ancient hybridizations among the ancestral genomes of bread wheat.</title>
        <authorList>
            <consortium name="International Wheat Genome Sequencing Consortium,"/>
            <person name="Marcussen T."/>
            <person name="Sandve S.R."/>
            <person name="Heier L."/>
            <person name="Spannagl M."/>
            <person name="Pfeifer M."/>
            <person name="Jakobsen K.S."/>
            <person name="Wulff B.B."/>
            <person name="Steuernagel B."/>
            <person name="Mayer K.F."/>
            <person name="Olsen O.A."/>
        </authorList>
    </citation>
    <scope>NUCLEOTIDE SEQUENCE [LARGE SCALE GENOMIC DNA]</scope>
    <source>
        <strain evidence="3">cv. AL8/78</strain>
    </source>
</reference>
<feature type="compositionally biased region" description="Low complexity" evidence="1">
    <location>
        <begin position="60"/>
        <end position="76"/>
    </location>
</feature>
<evidence type="ECO:0000256" key="1">
    <source>
        <dbReference type="SAM" id="MobiDB-lite"/>
    </source>
</evidence>
<sequence length="91" mass="10204">PSDSRLPNVVPSSSSPRRRPQPQGPDHLRLPPPPARPSPARVQQSCHEESAGFLPGCFEPAPRLRGRPLPARLCPTPRRRRPPPPLRRCFR</sequence>
<reference evidence="2" key="4">
    <citation type="submission" date="2019-03" db="UniProtKB">
        <authorList>
            <consortium name="EnsemblPlants"/>
        </authorList>
    </citation>
    <scope>IDENTIFICATION</scope>
</reference>
<feature type="compositionally biased region" description="Basic residues" evidence="1">
    <location>
        <begin position="77"/>
        <end position="91"/>
    </location>
</feature>
<name>A0A453R5K6_AEGTS</name>
<dbReference type="Gramene" id="AET7Gv20473800.10">
    <property type="protein sequence ID" value="AET7Gv20473800.10"/>
    <property type="gene ID" value="AET7Gv20473800"/>
</dbReference>
<accession>A0A453R5K6</accession>
<reference evidence="2" key="3">
    <citation type="journal article" date="2017" name="Nature">
        <title>Genome sequence of the progenitor of the wheat D genome Aegilops tauschii.</title>
        <authorList>
            <person name="Luo M.C."/>
            <person name="Gu Y.Q."/>
            <person name="Puiu D."/>
            <person name="Wang H."/>
            <person name="Twardziok S.O."/>
            <person name="Deal K.R."/>
            <person name="Huo N."/>
            <person name="Zhu T."/>
            <person name="Wang L."/>
            <person name="Wang Y."/>
            <person name="McGuire P.E."/>
            <person name="Liu S."/>
            <person name="Long H."/>
            <person name="Ramasamy R.K."/>
            <person name="Rodriguez J.C."/>
            <person name="Van S.L."/>
            <person name="Yuan L."/>
            <person name="Wang Z."/>
            <person name="Xia Z."/>
            <person name="Xiao L."/>
            <person name="Anderson O.D."/>
            <person name="Ouyang S."/>
            <person name="Liang Y."/>
            <person name="Zimin A.V."/>
            <person name="Pertea G."/>
            <person name="Qi P."/>
            <person name="Bennetzen J.L."/>
            <person name="Dai X."/>
            <person name="Dawson M.W."/>
            <person name="Muller H.G."/>
            <person name="Kugler K."/>
            <person name="Rivarola-Duarte L."/>
            <person name="Spannagl M."/>
            <person name="Mayer K.F.X."/>
            <person name="Lu F.H."/>
            <person name="Bevan M.W."/>
            <person name="Leroy P."/>
            <person name="Li P."/>
            <person name="You F.M."/>
            <person name="Sun Q."/>
            <person name="Liu Z."/>
            <person name="Lyons E."/>
            <person name="Wicker T."/>
            <person name="Salzberg S.L."/>
            <person name="Devos K.M."/>
            <person name="Dvorak J."/>
        </authorList>
    </citation>
    <scope>NUCLEOTIDE SEQUENCE [LARGE SCALE GENOMIC DNA]</scope>
    <source>
        <strain evidence="2">cv. AL8/78</strain>
    </source>
</reference>
<organism evidence="2 3">
    <name type="scientific">Aegilops tauschii subsp. strangulata</name>
    <name type="common">Goatgrass</name>
    <dbReference type="NCBI Taxonomy" id="200361"/>
    <lineage>
        <taxon>Eukaryota</taxon>
        <taxon>Viridiplantae</taxon>
        <taxon>Streptophyta</taxon>
        <taxon>Embryophyta</taxon>
        <taxon>Tracheophyta</taxon>
        <taxon>Spermatophyta</taxon>
        <taxon>Magnoliopsida</taxon>
        <taxon>Liliopsida</taxon>
        <taxon>Poales</taxon>
        <taxon>Poaceae</taxon>
        <taxon>BOP clade</taxon>
        <taxon>Pooideae</taxon>
        <taxon>Triticodae</taxon>
        <taxon>Triticeae</taxon>
        <taxon>Triticinae</taxon>
        <taxon>Aegilops</taxon>
    </lineage>
</organism>
<reference evidence="3" key="2">
    <citation type="journal article" date="2017" name="Nat. Plants">
        <title>The Aegilops tauschii genome reveals multiple impacts of transposons.</title>
        <authorList>
            <person name="Zhao G."/>
            <person name="Zou C."/>
            <person name="Li K."/>
            <person name="Wang K."/>
            <person name="Li T."/>
            <person name="Gao L."/>
            <person name="Zhang X."/>
            <person name="Wang H."/>
            <person name="Yang Z."/>
            <person name="Liu X."/>
            <person name="Jiang W."/>
            <person name="Mao L."/>
            <person name="Kong X."/>
            <person name="Jiao Y."/>
            <person name="Jia J."/>
        </authorList>
    </citation>
    <scope>NUCLEOTIDE SEQUENCE [LARGE SCALE GENOMIC DNA]</scope>
    <source>
        <strain evidence="3">cv. AL8/78</strain>
    </source>
</reference>
<protein>
    <submittedName>
        <fullName evidence="2">Uncharacterized protein</fullName>
    </submittedName>
</protein>
<reference evidence="2" key="5">
    <citation type="journal article" date="2021" name="G3 (Bethesda)">
        <title>Aegilops tauschii genome assembly Aet v5.0 features greater sequence contiguity and improved annotation.</title>
        <authorList>
            <person name="Wang L."/>
            <person name="Zhu T."/>
            <person name="Rodriguez J.C."/>
            <person name="Deal K.R."/>
            <person name="Dubcovsky J."/>
            <person name="McGuire P.E."/>
            <person name="Lux T."/>
            <person name="Spannagl M."/>
            <person name="Mayer K.F.X."/>
            <person name="Baldrich P."/>
            <person name="Meyers B.C."/>
            <person name="Huo N."/>
            <person name="Gu Y.Q."/>
            <person name="Zhou H."/>
            <person name="Devos K.M."/>
            <person name="Bennetzen J.L."/>
            <person name="Unver T."/>
            <person name="Budak H."/>
            <person name="Gulick P.J."/>
            <person name="Galiba G."/>
            <person name="Kalapos B."/>
            <person name="Nelson D.R."/>
            <person name="Li P."/>
            <person name="You F.M."/>
            <person name="Luo M.C."/>
            <person name="Dvorak J."/>
        </authorList>
    </citation>
    <scope>NUCLEOTIDE SEQUENCE [LARGE SCALE GENOMIC DNA]</scope>
    <source>
        <strain evidence="2">cv. AL8/78</strain>
    </source>
</reference>
<evidence type="ECO:0000313" key="3">
    <source>
        <dbReference type="Proteomes" id="UP000015105"/>
    </source>
</evidence>
<feature type="region of interest" description="Disordered" evidence="1">
    <location>
        <begin position="1"/>
        <end position="91"/>
    </location>
</feature>